<dbReference type="InterPro" id="IPR025711">
    <property type="entry name" value="PepSY"/>
</dbReference>
<feature type="domain" description="PepSY" evidence="2">
    <location>
        <begin position="68"/>
        <end position="126"/>
    </location>
</feature>
<keyword evidence="1" id="KW-0732">Signal</keyword>
<evidence type="ECO:0000259" key="2">
    <source>
        <dbReference type="Pfam" id="PF03413"/>
    </source>
</evidence>
<dbReference type="EMBL" id="QNQT01000001">
    <property type="protein sequence ID" value="RDU38318.1"/>
    <property type="molecule type" value="Genomic_DNA"/>
</dbReference>
<proteinExistence type="predicted"/>
<protein>
    <recommendedName>
        <fullName evidence="2">PepSY domain-containing protein</fullName>
    </recommendedName>
</protein>
<keyword evidence="4" id="KW-1185">Reference proteome</keyword>
<dbReference type="Pfam" id="PF03413">
    <property type="entry name" value="PepSY"/>
    <property type="match status" value="1"/>
</dbReference>
<gene>
    <name evidence="3" type="ORF">DRW41_01760</name>
</gene>
<dbReference type="AlphaFoldDB" id="A0A3D8GV34"/>
<evidence type="ECO:0000313" key="4">
    <source>
        <dbReference type="Proteomes" id="UP000257144"/>
    </source>
</evidence>
<comment type="caution">
    <text evidence="3">The sequence shown here is derived from an EMBL/GenBank/DDBJ whole genome shotgun (WGS) entry which is preliminary data.</text>
</comment>
<evidence type="ECO:0000313" key="3">
    <source>
        <dbReference type="EMBL" id="RDU38318.1"/>
    </source>
</evidence>
<dbReference type="OrthoDB" id="2881232at2"/>
<evidence type="ECO:0000256" key="1">
    <source>
        <dbReference type="SAM" id="SignalP"/>
    </source>
</evidence>
<sequence length="139" mass="15139">MGVKNMKNKFLAAGVVFGLIAGGTFAAGAVGKDDSGREVELEKETEHGPVLNKKEVTEVEKTFEKVGAISFEKAAKIAKGAATGEITDAEAEMEHGRVKYEFKLKDEKKETELKIDGTTGKIIKIESEDEREDDKCDDD</sequence>
<dbReference type="Gene3D" id="3.10.450.40">
    <property type="match status" value="1"/>
</dbReference>
<name>A0A3D8GV34_9BACI</name>
<organism evidence="3 4">
    <name type="scientific">Neobacillus piezotolerans</name>
    <dbReference type="NCBI Taxonomy" id="2259171"/>
    <lineage>
        <taxon>Bacteria</taxon>
        <taxon>Bacillati</taxon>
        <taxon>Bacillota</taxon>
        <taxon>Bacilli</taxon>
        <taxon>Bacillales</taxon>
        <taxon>Bacillaceae</taxon>
        <taxon>Neobacillus</taxon>
    </lineage>
</organism>
<feature type="chain" id="PRO_5039129269" description="PepSY domain-containing protein" evidence="1">
    <location>
        <begin position="27"/>
        <end position="139"/>
    </location>
</feature>
<dbReference type="Proteomes" id="UP000257144">
    <property type="component" value="Unassembled WGS sequence"/>
</dbReference>
<feature type="signal peptide" evidence="1">
    <location>
        <begin position="1"/>
        <end position="26"/>
    </location>
</feature>
<reference evidence="3 4" key="1">
    <citation type="submission" date="2018-07" db="EMBL/GenBank/DDBJ databases">
        <title>Bacillus sp. YLB-04 draft genome sequence.</title>
        <authorList>
            <person name="Yu L."/>
            <person name="Tang X."/>
        </authorList>
    </citation>
    <scope>NUCLEOTIDE SEQUENCE [LARGE SCALE GENOMIC DNA]</scope>
    <source>
        <strain evidence="3 4">YLB-04</strain>
    </source>
</reference>
<accession>A0A3D8GV34</accession>